<dbReference type="Proteomes" id="UP000541470">
    <property type="component" value="Unassembled WGS sequence"/>
</dbReference>
<dbReference type="Gene3D" id="2.40.30.170">
    <property type="match status" value="1"/>
</dbReference>
<dbReference type="PRINTS" id="PR01490">
    <property type="entry name" value="RTXTOXIND"/>
</dbReference>
<evidence type="ECO:0000259" key="11">
    <source>
        <dbReference type="Pfam" id="PF25994"/>
    </source>
</evidence>
<keyword evidence="7" id="KW-1133">Transmembrane helix</keyword>
<gene>
    <name evidence="13" type="ORF">HHL25_22800</name>
</gene>
<dbReference type="InterPro" id="IPR058982">
    <property type="entry name" value="Beta-barrel_AprE"/>
</dbReference>
<dbReference type="Gene3D" id="2.40.50.100">
    <property type="match status" value="1"/>
</dbReference>
<evidence type="ECO:0000256" key="2">
    <source>
        <dbReference type="ARBA" id="ARBA00009477"/>
    </source>
</evidence>
<feature type="domain" description="AprE-like long alpha-helical hairpin" evidence="11">
    <location>
        <begin position="95"/>
        <end position="284"/>
    </location>
</feature>
<dbReference type="NCBIfam" id="TIGR01843">
    <property type="entry name" value="type_I_hlyD"/>
    <property type="match status" value="1"/>
</dbReference>
<evidence type="ECO:0000256" key="9">
    <source>
        <dbReference type="RuleBase" id="RU365093"/>
    </source>
</evidence>
<evidence type="ECO:0000256" key="4">
    <source>
        <dbReference type="ARBA" id="ARBA00022475"/>
    </source>
</evidence>
<dbReference type="InterPro" id="IPR050739">
    <property type="entry name" value="MFP"/>
</dbReference>
<evidence type="ECO:0000256" key="6">
    <source>
        <dbReference type="ARBA" id="ARBA00022692"/>
    </source>
</evidence>
<organism evidence="13 14">
    <name type="scientific">Rhizobium terricola</name>
    <dbReference type="NCBI Taxonomy" id="2728849"/>
    <lineage>
        <taxon>Bacteria</taxon>
        <taxon>Pseudomonadati</taxon>
        <taxon>Pseudomonadota</taxon>
        <taxon>Alphaproteobacteria</taxon>
        <taxon>Hyphomicrobiales</taxon>
        <taxon>Rhizobiaceae</taxon>
        <taxon>Rhizobium/Agrobacterium group</taxon>
        <taxon>Rhizobium</taxon>
    </lineage>
</organism>
<comment type="caution">
    <text evidence="13">The sequence shown here is derived from an EMBL/GenBank/DDBJ whole genome shotgun (WGS) entry which is preliminary data.</text>
</comment>
<dbReference type="PANTHER" id="PTHR30386">
    <property type="entry name" value="MEMBRANE FUSION SUBUNIT OF EMRAB-TOLC MULTIDRUG EFFLUX PUMP"/>
    <property type="match status" value="1"/>
</dbReference>
<accession>A0A7Y0B0L9</accession>
<evidence type="ECO:0000256" key="1">
    <source>
        <dbReference type="ARBA" id="ARBA00004377"/>
    </source>
</evidence>
<feature type="domain" description="AprE-like beta-barrel" evidence="12">
    <location>
        <begin position="328"/>
        <end position="415"/>
    </location>
</feature>
<dbReference type="EMBL" id="JABBGK010000010">
    <property type="protein sequence ID" value="NML76971.1"/>
    <property type="molecule type" value="Genomic_DNA"/>
</dbReference>
<dbReference type="PANTHER" id="PTHR30386:SF17">
    <property type="entry name" value="ALKALINE PROTEASE SECRETION PROTEIN APRE"/>
    <property type="match status" value="1"/>
</dbReference>
<dbReference type="GO" id="GO:0005886">
    <property type="term" value="C:plasma membrane"/>
    <property type="evidence" value="ECO:0007669"/>
    <property type="project" value="UniProtKB-SubCell"/>
</dbReference>
<keyword evidence="4 9" id="KW-1003">Cell membrane</keyword>
<reference evidence="13 14" key="1">
    <citation type="submission" date="2020-04" db="EMBL/GenBank/DDBJ databases">
        <title>Rhizobium sp. S-51 isolated from soil.</title>
        <authorList>
            <person name="Dahal R.H."/>
        </authorList>
    </citation>
    <scope>NUCLEOTIDE SEQUENCE [LARGE SCALE GENOMIC DNA]</scope>
    <source>
        <strain evidence="13 14">S-51</strain>
    </source>
</reference>
<proteinExistence type="inferred from homology"/>
<evidence type="ECO:0000256" key="8">
    <source>
        <dbReference type="ARBA" id="ARBA00023136"/>
    </source>
</evidence>
<feature type="coiled-coil region" evidence="10">
    <location>
        <begin position="155"/>
        <end position="189"/>
    </location>
</feature>
<evidence type="ECO:0000256" key="7">
    <source>
        <dbReference type="ARBA" id="ARBA00022989"/>
    </source>
</evidence>
<dbReference type="RefSeq" id="WP_169595539.1">
    <property type="nucleotide sequence ID" value="NZ_JABBGK010000010.1"/>
</dbReference>
<comment type="similarity">
    <text evidence="2 9">Belongs to the membrane fusion protein (MFP) (TC 8.A.1) family.</text>
</comment>
<keyword evidence="3 9" id="KW-0813">Transport</keyword>
<name>A0A7Y0B0L9_9HYPH</name>
<keyword evidence="10" id="KW-0175">Coiled coil</keyword>
<dbReference type="InterPro" id="IPR010129">
    <property type="entry name" value="T1SS_HlyD"/>
</dbReference>
<evidence type="ECO:0000313" key="13">
    <source>
        <dbReference type="EMBL" id="NML76971.1"/>
    </source>
</evidence>
<evidence type="ECO:0000256" key="10">
    <source>
        <dbReference type="SAM" id="Coils"/>
    </source>
</evidence>
<keyword evidence="8" id="KW-0472">Membrane</keyword>
<evidence type="ECO:0000313" key="14">
    <source>
        <dbReference type="Proteomes" id="UP000541470"/>
    </source>
</evidence>
<sequence>MQPINQNSRRIRRSINAHIFAGIALVALLAGGLLGWAATTDIAGAVISPGSVIASSHVKQVQHPTGGVIKEIFVRNDSLVKTGDLLVRLDDTVTRANLAITTKGLDQLRGRRARLQAERDHSPEIIFPAELLAHADEPRVRDQIEAERRLFEFRNTAREGQRRQLRERISQLEEEIKGLEAQRVAKHDERGLLGREVERERQLLARQLVEATRLNSLERDATQLEGQLAQLTASIAASRGKIAETELQILQIDDDLASEVADEMRDIDAKIGELEERKIAGEDQLKHIDIRSSQDGYVHELAVYTIGGVVAPGDVLMQIVPSDDLFSVEARLNPQDIDQLHLGQEARLRFSAFSQRTTPEIGGYVDQISPDVSTDRRTGAPYYSARISIRNEDLPRLGDQPLVPGMPVEIFVQTGERSVASYFVKPFHDLMMRAFRES</sequence>
<dbReference type="GO" id="GO:0015031">
    <property type="term" value="P:protein transport"/>
    <property type="evidence" value="ECO:0007669"/>
    <property type="project" value="InterPro"/>
</dbReference>
<keyword evidence="14" id="KW-1185">Reference proteome</keyword>
<dbReference type="Pfam" id="PF26002">
    <property type="entry name" value="Beta-barrel_AprE"/>
    <property type="match status" value="1"/>
</dbReference>
<evidence type="ECO:0000256" key="5">
    <source>
        <dbReference type="ARBA" id="ARBA00022519"/>
    </source>
</evidence>
<keyword evidence="5 9" id="KW-0997">Cell inner membrane</keyword>
<dbReference type="Pfam" id="PF25994">
    <property type="entry name" value="HH_AprE"/>
    <property type="match status" value="1"/>
</dbReference>
<evidence type="ECO:0000256" key="3">
    <source>
        <dbReference type="ARBA" id="ARBA00022448"/>
    </source>
</evidence>
<comment type="subcellular location">
    <subcellularLocation>
        <location evidence="1 9">Cell inner membrane</location>
        <topology evidence="1 9">Single-pass membrane protein</topology>
    </subcellularLocation>
</comment>
<evidence type="ECO:0000259" key="12">
    <source>
        <dbReference type="Pfam" id="PF26002"/>
    </source>
</evidence>
<keyword evidence="6" id="KW-0812">Transmembrane</keyword>
<feature type="coiled-coil region" evidence="10">
    <location>
        <begin position="214"/>
        <end position="277"/>
    </location>
</feature>
<dbReference type="InterPro" id="IPR058781">
    <property type="entry name" value="HH_AprE-like"/>
</dbReference>
<protein>
    <recommendedName>
        <fullName evidence="9">Membrane fusion protein (MFP) family protein</fullName>
    </recommendedName>
</protein>
<dbReference type="AlphaFoldDB" id="A0A7Y0B0L9"/>